<organism evidence="2 3">
    <name type="scientific">Blastomyces percursus</name>
    <dbReference type="NCBI Taxonomy" id="1658174"/>
    <lineage>
        <taxon>Eukaryota</taxon>
        <taxon>Fungi</taxon>
        <taxon>Dikarya</taxon>
        <taxon>Ascomycota</taxon>
        <taxon>Pezizomycotina</taxon>
        <taxon>Eurotiomycetes</taxon>
        <taxon>Eurotiomycetidae</taxon>
        <taxon>Onygenales</taxon>
        <taxon>Ajellomycetaceae</taxon>
        <taxon>Blastomyces</taxon>
    </lineage>
</organism>
<keyword evidence="3" id="KW-1185">Reference proteome</keyword>
<reference evidence="2 3" key="1">
    <citation type="submission" date="2015-08" db="EMBL/GenBank/DDBJ databases">
        <title>Emmonsia species relationships and genome sequence.</title>
        <authorList>
            <person name="Cuomo C.A."/>
            <person name="Schwartz I.S."/>
            <person name="Kenyon C."/>
            <person name="De Hoog G.S."/>
            <person name="Govender N.P."/>
            <person name="Botha A."/>
            <person name="Moreno L."/>
            <person name="De Vries M."/>
            <person name="Munoz J.F."/>
            <person name="Stielow J.B."/>
        </authorList>
    </citation>
    <scope>NUCLEOTIDE SEQUENCE [LARGE SCALE GENOMIC DNA]</scope>
    <source>
        <strain evidence="2 3">EI222</strain>
    </source>
</reference>
<dbReference type="VEuPathDB" id="FungiDB:ACJ73_09800"/>
<proteinExistence type="predicted"/>
<name>A0A1J9P238_9EURO</name>
<dbReference type="STRING" id="1658174.A0A1J9P238"/>
<dbReference type="EMBL" id="LGTZ01003005">
    <property type="protein sequence ID" value="OJD10416.1"/>
    <property type="molecule type" value="Genomic_DNA"/>
</dbReference>
<evidence type="ECO:0000256" key="1">
    <source>
        <dbReference type="SAM" id="MobiDB-lite"/>
    </source>
</evidence>
<dbReference type="AlphaFoldDB" id="A0A1J9P238"/>
<feature type="compositionally biased region" description="Polar residues" evidence="1">
    <location>
        <begin position="49"/>
        <end position="58"/>
    </location>
</feature>
<evidence type="ECO:0000313" key="3">
    <source>
        <dbReference type="Proteomes" id="UP000242791"/>
    </source>
</evidence>
<dbReference type="Proteomes" id="UP000242791">
    <property type="component" value="Unassembled WGS sequence"/>
</dbReference>
<evidence type="ECO:0000313" key="2">
    <source>
        <dbReference type="EMBL" id="OJD10416.1"/>
    </source>
</evidence>
<protein>
    <submittedName>
        <fullName evidence="2">Uncharacterized protein</fullName>
    </submittedName>
</protein>
<dbReference type="OrthoDB" id="4180606at2759"/>
<gene>
    <name evidence="2" type="ORF">ACJ73_09800</name>
</gene>
<feature type="compositionally biased region" description="Basic and acidic residues" evidence="1">
    <location>
        <begin position="34"/>
        <end position="48"/>
    </location>
</feature>
<sequence>MTKEDYITQSLPALEKLTLSKIVAILLTGEQNKSADDRHDVCGSHNHGDTSSGLTDSSNDAGGSFGNLTYSGDKELSSNAGGSSGGVATNVYKIFKLAAATIPSTLQEVLKGWKKNLKTFFEDQPLEDQPQNVPEASGWGALFRKIHHSEVNADVLKIRRRFDLYYFFQSIQNCEYHDGNRWVYRARITLAKKVLKQSPSLQLNVNKIYSQLDLWAELGRGYDEWVKEFKHPGCLLLLPLNISETEYTERRYRKYKYSAAQHLIKIGFQKAMREWDVHALGSSIVQGLKERYQSLVEDTFVTPRAPKRHRGSDESRAKTSHILLLPPPTHTIFANSSPRTEFWRIPQEDLCLSSTNTKTESGWEIKLIVLRGVNPNPQSHDMGGTLSFELQTSCNMFFHAVRNFTGMIL</sequence>
<feature type="region of interest" description="Disordered" evidence="1">
    <location>
        <begin position="34"/>
        <end position="58"/>
    </location>
</feature>
<accession>A0A1J9P238</accession>
<comment type="caution">
    <text evidence="2">The sequence shown here is derived from an EMBL/GenBank/DDBJ whole genome shotgun (WGS) entry which is preliminary data.</text>
</comment>